<dbReference type="Proteomes" id="UP001434883">
    <property type="component" value="Unassembled WGS sequence"/>
</dbReference>
<feature type="non-terminal residue" evidence="1">
    <location>
        <position position="1"/>
    </location>
</feature>
<reference evidence="1 2" key="1">
    <citation type="submission" date="2021-06" db="EMBL/GenBank/DDBJ databases">
        <authorList>
            <person name="Palmer J.M."/>
        </authorList>
    </citation>
    <scope>NUCLEOTIDE SEQUENCE [LARGE SCALE GENOMIC DNA]</scope>
    <source>
        <strain evidence="1 2">XC_2019</strain>
        <tissue evidence="1">Muscle</tissue>
    </source>
</reference>
<evidence type="ECO:0000313" key="1">
    <source>
        <dbReference type="EMBL" id="MEQ2199371.1"/>
    </source>
</evidence>
<protein>
    <submittedName>
        <fullName evidence="1">Uncharacterized protein</fullName>
    </submittedName>
</protein>
<organism evidence="1 2">
    <name type="scientific">Xenoophorus captivus</name>
    <dbReference type="NCBI Taxonomy" id="1517983"/>
    <lineage>
        <taxon>Eukaryota</taxon>
        <taxon>Metazoa</taxon>
        <taxon>Chordata</taxon>
        <taxon>Craniata</taxon>
        <taxon>Vertebrata</taxon>
        <taxon>Euteleostomi</taxon>
        <taxon>Actinopterygii</taxon>
        <taxon>Neopterygii</taxon>
        <taxon>Teleostei</taxon>
        <taxon>Neoteleostei</taxon>
        <taxon>Acanthomorphata</taxon>
        <taxon>Ovalentaria</taxon>
        <taxon>Atherinomorphae</taxon>
        <taxon>Cyprinodontiformes</taxon>
        <taxon>Goodeidae</taxon>
        <taxon>Xenoophorus</taxon>
    </lineage>
</organism>
<keyword evidence="2" id="KW-1185">Reference proteome</keyword>
<evidence type="ECO:0000313" key="2">
    <source>
        <dbReference type="Proteomes" id="UP001434883"/>
    </source>
</evidence>
<accession>A0ABV0QV99</accession>
<dbReference type="EMBL" id="JAHRIN010025255">
    <property type="protein sequence ID" value="MEQ2199371.1"/>
    <property type="molecule type" value="Genomic_DNA"/>
</dbReference>
<proteinExistence type="predicted"/>
<gene>
    <name evidence="1" type="ORF">XENOCAPTIV_021441</name>
</gene>
<name>A0ABV0QV99_9TELE</name>
<sequence length="136" mass="15610">FSDMKVRTFQELQRTFMTPKCWSEWERPPGFRRTGRFFPLQKRTLLKTLKMCLSHRDLGSLLGLERFLLVATFSLLDSRACRLCRIRELAMAAAISLRNQIPALGFRSGSPFSQGQTMILPEGWNPPGEAVFDDGR</sequence>
<comment type="caution">
    <text evidence="1">The sequence shown here is derived from an EMBL/GenBank/DDBJ whole genome shotgun (WGS) entry which is preliminary data.</text>
</comment>